<protein>
    <recommendedName>
        <fullName evidence="4">F-box domain-containing protein</fullName>
    </recommendedName>
</protein>
<accession>A0A9P4I799</accession>
<keyword evidence="3" id="KW-1185">Reference proteome</keyword>
<feature type="compositionally biased region" description="Basic and acidic residues" evidence="1">
    <location>
        <begin position="10"/>
        <end position="23"/>
    </location>
</feature>
<dbReference type="EMBL" id="ML978135">
    <property type="protein sequence ID" value="KAF2094223.1"/>
    <property type="molecule type" value="Genomic_DNA"/>
</dbReference>
<reference evidence="2" key="1">
    <citation type="journal article" date="2020" name="Stud. Mycol.">
        <title>101 Dothideomycetes genomes: a test case for predicting lifestyles and emergence of pathogens.</title>
        <authorList>
            <person name="Haridas S."/>
            <person name="Albert R."/>
            <person name="Binder M."/>
            <person name="Bloem J."/>
            <person name="Labutti K."/>
            <person name="Salamov A."/>
            <person name="Andreopoulos B."/>
            <person name="Baker S."/>
            <person name="Barry K."/>
            <person name="Bills G."/>
            <person name="Bluhm B."/>
            <person name="Cannon C."/>
            <person name="Castanera R."/>
            <person name="Culley D."/>
            <person name="Daum C."/>
            <person name="Ezra D."/>
            <person name="Gonzalez J."/>
            <person name="Henrissat B."/>
            <person name="Kuo A."/>
            <person name="Liang C."/>
            <person name="Lipzen A."/>
            <person name="Lutzoni F."/>
            <person name="Magnuson J."/>
            <person name="Mondo S."/>
            <person name="Nolan M."/>
            <person name="Ohm R."/>
            <person name="Pangilinan J."/>
            <person name="Park H.-J."/>
            <person name="Ramirez L."/>
            <person name="Alfaro M."/>
            <person name="Sun H."/>
            <person name="Tritt A."/>
            <person name="Yoshinaga Y."/>
            <person name="Zwiers L.-H."/>
            <person name="Turgeon B."/>
            <person name="Goodwin S."/>
            <person name="Spatafora J."/>
            <person name="Crous P."/>
            <person name="Grigoriev I."/>
        </authorList>
    </citation>
    <scope>NUCLEOTIDE SEQUENCE</scope>
    <source>
        <strain evidence="2">CBS 133067</strain>
    </source>
</reference>
<dbReference type="InterPro" id="IPR038883">
    <property type="entry name" value="AN11006-like"/>
</dbReference>
<dbReference type="AlphaFoldDB" id="A0A9P4I799"/>
<comment type="caution">
    <text evidence="2">The sequence shown here is derived from an EMBL/GenBank/DDBJ whole genome shotgun (WGS) entry which is preliminary data.</text>
</comment>
<dbReference type="Proteomes" id="UP000799772">
    <property type="component" value="Unassembled WGS sequence"/>
</dbReference>
<evidence type="ECO:0000313" key="2">
    <source>
        <dbReference type="EMBL" id="KAF2094223.1"/>
    </source>
</evidence>
<proteinExistence type="predicted"/>
<sequence>MPDSVDTLDAEARASSTEHDERNSTSTEIFSPLLRLPAELRLIIYELHLASKVWYDPNSGFYRIYICDFRVRSRRDWLRSMFHVNRQLRVEFSEYIRKTATFAMYTFHSPSELMALSGHIRSLMAHVEIRNHNYDNVFPTFQERVENLSSRNGFTHLQKLDLVVECSGPRECHGIAKVVSKWFKLHGTPLKPLEEGNESLKEVVVESLCYHPDATRKRVTWFRYFRVGQKLVRDTEVQAEMVRRT</sequence>
<evidence type="ECO:0000313" key="3">
    <source>
        <dbReference type="Proteomes" id="UP000799772"/>
    </source>
</evidence>
<dbReference type="PANTHER" id="PTHR42085">
    <property type="entry name" value="F-BOX DOMAIN-CONTAINING PROTEIN"/>
    <property type="match status" value="1"/>
</dbReference>
<dbReference type="PANTHER" id="PTHR42085:SF1">
    <property type="entry name" value="F-BOX DOMAIN-CONTAINING PROTEIN"/>
    <property type="match status" value="1"/>
</dbReference>
<name>A0A9P4I799_9PEZI</name>
<evidence type="ECO:0000256" key="1">
    <source>
        <dbReference type="SAM" id="MobiDB-lite"/>
    </source>
</evidence>
<feature type="region of interest" description="Disordered" evidence="1">
    <location>
        <begin position="1"/>
        <end position="24"/>
    </location>
</feature>
<evidence type="ECO:0008006" key="4">
    <source>
        <dbReference type="Google" id="ProtNLM"/>
    </source>
</evidence>
<organism evidence="2 3">
    <name type="scientific">Rhizodiscina lignyota</name>
    <dbReference type="NCBI Taxonomy" id="1504668"/>
    <lineage>
        <taxon>Eukaryota</taxon>
        <taxon>Fungi</taxon>
        <taxon>Dikarya</taxon>
        <taxon>Ascomycota</taxon>
        <taxon>Pezizomycotina</taxon>
        <taxon>Dothideomycetes</taxon>
        <taxon>Pleosporomycetidae</taxon>
        <taxon>Aulographales</taxon>
        <taxon>Rhizodiscinaceae</taxon>
        <taxon>Rhizodiscina</taxon>
    </lineage>
</organism>
<gene>
    <name evidence="2" type="ORF">NA57DRAFT_80638</name>
</gene>